<evidence type="ECO:0000256" key="1">
    <source>
        <dbReference type="SAM" id="MobiDB-lite"/>
    </source>
</evidence>
<reference evidence="5 6" key="1">
    <citation type="journal article" date="2014" name="Genome Biol. Evol.">
        <title>The secreted proteins of Achlya hypogyna and Thraustotheca clavata identify the ancestral oomycete secretome and reveal gene acquisitions by horizontal gene transfer.</title>
        <authorList>
            <person name="Misner I."/>
            <person name="Blouin N."/>
            <person name="Leonard G."/>
            <person name="Richards T.A."/>
            <person name="Lane C.E."/>
        </authorList>
    </citation>
    <scope>NUCLEOTIDE SEQUENCE [LARGE SCALE GENOMIC DNA]</scope>
    <source>
        <strain evidence="5 6">ATCC 48635</strain>
    </source>
</reference>
<feature type="domain" description="Rho-GAP" evidence="2">
    <location>
        <begin position="740"/>
        <end position="915"/>
    </location>
</feature>
<dbReference type="SUPFAM" id="SSF140741">
    <property type="entry name" value="RUN domain-like"/>
    <property type="match status" value="1"/>
</dbReference>
<evidence type="ECO:0000259" key="2">
    <source>
        <dbReference type="PROSITE" id="PS50238"/>
    </source>
</evidence>
<dbReference type="Pfam" id="PF00620">
    <property type="entry name" value="RhoGAP"/>
    <property type="match status" value="1"/>
</dbReference>
<feature type="domain" description="RUN" evidence="3">
    <location>
        <begin position="449"/>
        <end position="646"/>
    </location>
</feature>
<dbReference type="STRING" id="1202772.A0A1V9ZB73"/>
<dbReference type="InterPro" id="IPR006816">
    <property type="entry name" value="ELMO_dom"/>
</dbReference>
<proteinExistence type="predicted"/>
<dbReference type="Pfam" id="PF04727">
    <property type="entry name" value="ELMO_CED12"/>
    <property type="match status" value="1"/>
</dbReference>
<dbReference type="CDD" id="cd17671">
    <property type="entry name" value="RUN"/>
    <property type="match status" value="1"/>
</dbReference>
<dbReference type="GO" id="GO:0007165">
    <property type="term" value="P:signal transduction"/>
    <property type="evidence" value="ECO:0007669"/>
    <property type="project" value="InterPro"/>
</dbReference>
<evidence type="ECO:0000259" key="4">
    <source>
        <dbReference type="PROSITE" id="PS51335"/>
    </source>
</evidence>
<dbReference type="SUPFAM" id="SSF48350">
    <property type="entry name" value="GTPase activation domain, GAP"/>
    <property type="match status" value="1"/>
</dbReference>
<organism evidence="5 6">
    <name type="scientific">Achlya hypogyna</name>
    <name type="common">Oomycete</name>
    <name type="synonym">Protoachlya hypogyna</name>
    <dbReference type="NCBI Taxonomy" id="1202772"/>
    <lineage>
        <taxon>Eukaryota</taxon>
        <taxon>Sar</taxon>
        <taxon>Stramenopiles</taxon>
        <taxon>Oomycota</taxon>
        <taxon>Saprolegniomycetes</taxon>
        <taxon>Saprolegniales</taxon>
        <taxon>Achlyaceae</taxon>
        <taxon>Achlya</taxon>
    </lineage>
</organism>
<protein>
    <recommendedName>
        <fullName evidence="7">Rho-GAP domain-containing protein</fullName>
    </recommendedName>
</protein>
<keyword evidence="6" id="KW-1185">Reference proteome</keyword>
<dbReference type="OrthoDB" id="62364at2759"/>
<feature type="domain" description="ELMO" evidence="4">
    <location>
        <begin position="931"/>
        <end position="1124"/>
    </location>
</feature>
<dbReference type="InterPro" id="IPR050868">
    <property type="entry name" value="ELMO_domain-containing"/>
</dbReference>
<evidence type="ECO:0000313" key="5">
    <source>
        <dbReference type="EMBL" id="OQR95171.1"/>
    </source>
</evidence>
<dbReference type="PROSITE" id="PS50826">
    <property type="entry name" value="RUN"/>
    <property type="match status" value="1"/>
</dbReference>
<accession>A0A1V9ZB73</accession>
<feature type="region of interest" description="Disordered" evidence="1">
    <location>
        <begin position="288"/>
        <end position="372"/>
    </location>
</feature>
<gene>
    <name evidence="5" type="ORF">ACHHYP_00243</name>
</gene>
<feature type="region of interest" description="Disordered" evidence="1">
    <location>
        <begin position="532"/>
        <end position="558"/>
    </location>
</feature>
<dbReference type="AlphaFoldDB" id="A0A1V9ZB73"/>
<dbReference type="Pfam" id="PF02759">
    <property type="entry name" value="RUN"/>
    <property type="match status" value="1"/>
</dbReference>
<dbReference type="PROSITE" id="PS50238">
    <property type="entry name" value="RHOGAP"/>
    <property type="match status" value="1"/>
</dbReference>
<evidence type="ECO:0008006" key="7">
    <source>
        <dbReference type="Google" id="ProtNLM"/>
    </source>
</evidence>
<name>A0A1V9ZB73_ACHHY</name>
<dbReference type="Proteomes" id="UP000243579">
    <property type="component" value="Unassembled WGS sequence"/>
</dbReference>
<dbReference type="SMART" id="SM00324">
    <property type="entry name" value="RhoGAP"/>
    <property type="match status" value="1"/>
</dbReference>
<dbReference type="InterPro" id="IPR008936">
    <property type="entry name" value="Rho_GTPase_activation_prot"/>
</dbReference>
<sequence>MMPRIGDTKGRLDSLRKIDAFVDTLTSTVQATARGPRVDMHSELGVDILVNVFSGYEASAPFVRAPLPSQREYEAMQLAQLRHAFAMQSKKGSWNTQMQKLDAAIHDKQQGMNITGRKRDDLHAAYGLAPRSRKTSTTINGGRRPTRKLVAGKTGSSLCMDMEILAASEVHTRLQELFDINTHSEPLLDRSQGHIMTTCMAKHIAATSRPSKVSIWTPEAIEDMLFGGDDHVDAVQFRDRFLRVCEMVTQSTQNKDQIAFIDDVYIDVAAHVEEEDALVAAAMHNHKATRTAAEKPTTEKVSLNTNALYKRPMKKSTVDNTETSRPRRRRNPDAPTGPRRTSNIVQEILSPAKGTTATATSDNKENDERTASQVLQDRLTALQENRKSILEAEKRPARRLMSKMRGSTTLGDDETDLQECKGYSELAELRESVHMLLNQVDEGDNNASAHGVASAGRVCGAIEACLHHGLKRVSATETVSLWGLIQWTNIAQQKRHQVWKQAHAKAQVDEPSQEWYNDMFKEELQRIASLGEDNQRSDSYACDSTHDRRHPENPLTPGLSASIRTANSLLHVVTPRGKVRAWIRQCCNTHILSACLAGLMHPLNHATLQTYFVPGALCLNEDAREIFVGLTSTLDRLQFGFVLDTAELDSHASPSLRAAVVAVPLSSQPEAPVAEPRDVLGVLDSQAQRLHEMLRITPASILSPRALDEAAMGAPPSDGRRLFGTPLAVLVMDPRSCDLGQLDPAVGVPNLVEGCCRLIDAAASAGTPGLFAAKINKTRFVQLVQQVEAAGILSIWSSVHHGIILLIKFLRDLPEPLFPCHLYRHFLSIQAIDGTPAQVLAFRQAVQQLHWSVKPTLVRLFATLTRVAKLSADTTITHLAQVFANVLFPRDASAANQAIGVDLVALLLTHADAILIDTSEMLSARRQHVHAKTMRITSIPSERRTDVALVANGTWTSFLETYGLDDTPALHAALRGGGRLVITCMQHFVVEHQEIALQIIAQRRAVDKKQYPLPSASVYLVRMLVELLGLDAPVDFFVDMNPAEWTARCDAVGALPVPAPVGTRAALAIVQLGLWPLFDEPHAFERLFGMSLLLFDRNWTRSGASCMDFNTILTETQCQMQSLLRDEPASVAELWQRWSDRISQQYLQPPSQTPRALAHMRSYVVVADNVTVRTTPTRDADACGVRTKGERIETVLKAGEWLKIRDVPGSPDAGWVLRRTAVAALLELVD</sequence>
<dbReference type="Gene3D" id="1.20.58.900">
    <property type="match status" value="1"/>
</dbReference>
<evidence type="ECO:0000259" key="3">
    <source>
        <dbReference type="PROSITE" id="PS50826"/>
    </source>
</evidence>
<comment type="caution">
    <text evidence="5">The sequence shown here is derived from an EMBL/GenBank/DDBJ whole genome shotgun (WGS) entry which is preliminary data.</text>
</comment>
<dbReference type="PANTHER" id="PTHR12771:SF56">
    <property type="entry name" value="CED-12"/>
    <property type="match status" value="1"/>
</dbReference>
<dbReference type="EMBL" id="JNBR01000333">
    <property type="protein sequence ID" value="OQR95171.1"/>
    <property type="molecule type" value="Genomic_DNA"/>
</dbReference>
<dbReference type="InterPro" id="IPR037213">
    <property type="entry name" value="Run_dom_sf"/>
</dbReference>
<dbReference type="InterPro" id="IPR004012">
    <property type="entry name" value="Run_dom"/>
</dbReference>
<dbReference type="PANTHER" id="PTHR12771">
    <property type="entry name" value="ENGULFMENT AND CELL MOTILITY"/>
    <property type="match status" value="1"/>
</dbReference>
<dbReference type="PROSITE" id="PS51335">
    <property type="entry name" value="ELMO"/>
    <property type="match status" value="1"/>
</dbReference>
<dbReference type="InterPro" id="IPR000198">
    <property type="entry name" value="RhoGAP_dom"/>
</dbReference>
<dbReference type="Gene3D" id="1.10.555.10">
    <property type="entry name" value="Rho GTPase activation protein"/>
    <property type="match status" value="1"/>
</dbReference>
<evidence type="ECO:0000313" key="6">
    <source>
        <dbReference type="Proteomes" id="UP000243579"/>
    </source>
</evidence>